<organism evidence="1">
    <name type="scientific">Oryza sativa subsp. japonica</name>
    <name type="common">Rice</name>
    <dbReference type="NCBI Taxonomy" id="39947"/>
    <lineage>
        <taxon>Eukaryota</taxon>
        <taxon>Viridiplantae</taxon>
        <taxon>Streptophyta</taxon>
        <taxon>Embryophyta</taxon>
        <taxon>Tracheophyta</taxon>
        <taxon>Spermatophyta</taxon>
        <taxon>Magnoliopsida</taxon>
        <taxon>Liliopsida</taxon>
        <taxon>Poales</taxon>
        <taxon>Poaceae</taxon>
        <taxon>BOP clade</taxon>
        <taxon>Oryzoideae</taxon>
        <taxon>Oryzeae</taxon>
        <taxon>Oryzinae</taxon>
        <taxon>Oryza</taxon>
        <taxon>Oryza sativa</taxon>
    </lineage>
</organism>
<dbReference type="AlphaFoldDB" id="Q2QPP8"/>
<dbReference type="EMBL" id="DP000011">
    <property type="protein sequence ID" value="ABA98769.1"/>
    <property type="molecule type" value="Genomic_DNA"/>
</dbReference>
<accession>Q2QPP8</accession>
<evidence type="ECO:0000313" key="1">
    <source>
        <dbReference type="EMBL" id="ABA98769.1"/>
    </source>
</evidence>
<name>Q2QPP8_ORYSJ</name>
<reference evidence="1" key="1">
    <citation type="journal article" date="2005" name="BMC Biol.">
        <title>The sequence of rice chromosomes 11 and 12, rich in disease resistance genes and recent gene duplications.</title>
        <authorList>
            <consortium name="The rice chromosomes 11 and 12 sequencing consortia"/>
        </authorList>
    </citation>
    <scope>NUCLEOTIDE SEQUENCE [LARGE SCALE GENOMIC DNA]</scope>
</reference>
<protein>
    <submittedName>
        <fullName evidence="1">Uncharacterized protein</fullName>
    </submittedName>
</protein>
<sequence>MSAAKTYGILEFVRNKSRVRQGHIMYLRIKSTGTLTNLKARFWTYTEVNQIIQASVCFSHQHGAVEAGGGAGAVEDWRAEAALAPARWRAEAAPARWTAEVEAARWMAEAEGEGGVTEPSSTRWGWEAALWRT</sequence>
<reference evidence="1" key="3">
    <citation type="submission" date="2006-01" db="EMBL/GenBank/DDBJ databases">
        <authorList>
            <person name="Buell R."/>
        </authorList>
    </citation>
    <scope>NUCLEOTIDE SEQUENCE</scope>
</reference>
<proteinExistence type="predicted"/>
<gene>
    <name evidence="1" type="ordered locus">LOC_Os12g33730</name>
</gene>
<reference evidence="1" key="2">
    <citation type="submission" date="2005-04" db="EMBL/GenBank/DDBJ databases">
        <authorList>
            <person name="Buell C.R."/>
            <person name="Wing R.A."/>
            <person name="McCombie W.A."/>
            <person name="Ouyang S."/>
        </authorList>
    </citation>
    <scope>NUCLEOTIDE SEQUENCE</scope>
</reference>